<dbReference type="STRING" id="1440053.GCA_000718095_02082"/>
<dbReference type="SUPFAM" id="SSF51735">
    <property type="entry name" value="NAD(P)-binding Rossmann-fold domains"/>
    <property type="match status" value="1"/>
</dbReference>
<dbReference type="Pfam" id="PF13561">
    <property type="entry name" value="adh_short_C2"/>
    <property type="match status" value="1"/>
</dbReference>
<keyword evidence="2" id="KW-0560">Oxidoreductase</keyword>
<dbReference type="InterPro" id="IPR002347">
    <property type="entry name" value="SDR_fam"/>
</dbReference>
<sequence>MLLRNKNAVIYGGSGAIGGAVARTFAREGARVFLAARTPGPLESVASGIRAEGGAVETAVLDALDERAVDAHADDVAERAGGIDVSFNLIAHNDVQGTPLAEMALADFERPVVTALRTNFLTARAAARHMKPRRSGVILVFGGYGDPAPEFSLGGLQVAFQALESLRRQLACELGPYGIRALTLQTAGIAETLPADFDGREAIVHDIERRTMLKRAATLEDVGNVAAFAASDRARSMTATALNITCGTQVD</sequence>
<dbReference type="RefSeq" id="WP_030351220.1">
    <property type="nucleotide sequence ID" value="NZ_AZSP01000036.1"/>
</dbReference>
<organism evidence="3 4">
    <name type="scientific">Streptomyces scopuliridis RB72</name>
    <dbReference type="NCBI Taxonomy" id="1440053"/>
    <lineage>
        <taxon>Bacteria</taxon>
        <taxon>Bacillati</taxon>
        <taxon>Actinomycetota</taxon>
        <taxon>Actinomycetes</taxon>
        <taxon>Kitasatosporales</taxon>
        <taxon>Streptomycetaceae</taxon>
        <taxon>Streptomyces</taxon>
    </lineage>
</organism>
<reference evidence="3 4" key="1">
    <citation type="submission" date="2013-12" db="EMBL/GenBank/DDBJ databases">
        <title>Annotated genome of Streptomyces scopuliridis.</title>
        <authorList>
            <person name="Olson J.B."/>
        </authorList>
    </citation>
    <scope>NUCLEOTIDE SEQUENCE [LARGE SCALE GENOMIC DNA]</scope>
    <source>
        <strain evidence="3 4">RB72</strain>
    </source>
</reference>
<evidence type="ECO:0000256" key="2">
    <source>
        <dbReference type="ARBA" id="ARBA00023002"/>
    </source>
</evidence>
<dbReference type="InterPro" id="IPR036291">
    <property type="entry name" value="NAD(P)-bd_dom_sf"/>
</dbReference>
<dbReference type="GO" id="GO:0016491">
    <property type="term" value="F:oxidoreductase activity"/>
    <property type="evidence" value="ECO:0007669"/>
    <property type="project" value="UniProtKB-KW"/>
</dbReference>
<name>A0A2T7TDN4_9ACTN</name>
<comment type="similarity">
    <text evidence="1">Belongs to the short-chain dehydrogenases/reductases (SDR) family.</text>
</comment>
<evidence type="ECO:0000256" key="1">
    <source>
        <dbReference type="ARBA" id="ARBA00006484"/>
    </source>
</evidence>
<comment type="caution">
    <text evidence="3">The sequence shown here is derived from an EMBL/GenBank/DDBJ whole genome shotgun (WGS) entry which is preliminary data.</text>
</comment>
<dbReference type="Gene3D" id="3.40.50.720">
    <property type="entry name" value="NAD(P)-binding Rossmann-like Domain"/>
    <property type="match status" value="1"/>
</dbReference>
<dbReference type="PRINTS" id="PR00081">
    <property type="entry name" value="GDHRDH"/>
</dbReference>
<dbReference type="CDD" id="cd05233">
    <property type="entry name" value="SDR_c"/>
    <property type="match status" value="1"/>
</dbReference>
<dbReference type="PANTHER" id="PTHR43477:SF1">
    <property type="entry name" value="DIHYDROANTICAPSIN 7-DEHYDROGENASE"/>
    <property type="match status" value="1"/>
</dbReference>
<dbReference type="PANTHER" id="PTHR43477">
    <property type="entry name" value="DIHYDROANTICAPSIN 7-DEHYDROGENASE"/>
    <property type="match status" value="1"/>
</dbReference>
<dbReference type="OrthoDB" id="670853at2"/>
<dbReference type="EMBL" id="AZSP01000036">
    <property type="protein sequence ID" value="PVE13236.1"/>
    <property type="molecule type" value="Genomic_DNA"/>
</dbReference>
<protein>
    <submittedName>
        <fullName evidence="3">3-oxoacyl-ACP reductase</fullName>
    </submittedName>
</protein>
<dbReference type="AlphaFoldDB" id="A0A2T7TDN4"/>
<evidence type="ECO:0000313" key="3">
    <source>
        <dbReference type="EMBL" id="PVE13236.1"/>
    </source>
</evidence>
<proteinExistence type="inferred from homology"/>
<keyword evidence="4" id="KW-1185">Reference proteome</keyword>
<accession>A0A2T7TDN4</accession>
<dbReference type="InterPro" id="IPR051122">
    <property type="entry name" value="SDR_DHRS6-like"/>
</dbReference>
<dbReference type="Proteomes" id="UP000245992">
    <property type="component" value="Unassembled WGS sequence"/>
</dbReference>
<evidence type="ECO:0000313" key="4">
    <source>
        <dbReference type="Proteomes" id="UP000245992"/>
    </source>
</evidence>
<gene>
    <name evidence="3" type="ORF">Y717_20535</name>
</gene>